<name>A0A165ZGE3_9AGAM</name>
<protein>
    <submittedName>
        <fullName evidence="2">Uncharacterized protein</fullName>
    </submittedName>
</protein>
<feature type="region of interest" description="Disordered" evidence="1">
    <location>
        <begin position="138"/>
        <end position="159"/>
    </location>
</feature>
<evidence type="ECO:0000313" key="2">
    <source>
        <dbReference type="EMBL" id="KZP10554.1"/>
    </source>
</evidence>
<proteinExistence type="predicted"/>
<feature type="region of interest" description="Disordered" evidence="1">
    <location>
        <begin position="353"/>
        <end position="405"/>
    </location>
</feature>
<dbReference type="EMBL" id="KV417678">
    <property type="protein sequence ID" value="KZP10554.1"/>
    <property type="molecule type" value="Genomic_DNA"/>
</dbReference>
<gene>
    <name evidence="2" type="ORF">FIBSPDRAFT_838432</name>
</gene>
<reference evidence="2 3" key="1">
    <citation type="journal article" date="2016" name="Mol. Biol. Evol.">
        <title>Comparative Genomics of Early-Diverging Mushroom-Forming Fungi Provides Insights into the Origins of Lignocellulose Decay Capabilities.</title>
        <authorList>
            <person name="Nagy L.G."/>
            <person name="Riley R."/>
            <person name="Tritt A."/>
            <person name="Adam C."/>
            <person name="Daum C."/>
            <person name="Floudas D."/>
            <person name="Sun H."/>
            <person name="Yadav J.S."/>
            <person name="Pangilinan J."/>
            <person name="Larsson K.H."/>
            <person name="Matsuura K."/>
            <person name="Barry K."/>
            <person name="Labutti K."/>
            <person name="Kuo R."/>
            <person name="Ohm R.A."/>
            <person name="Bhattacharya S.S."/>
            <person name="Shirouzu T."/>
            <person name="Yoshinaga Y."/>
            <person name="Martin F.M."/>
            <person name="Grigoriev I.V."/>
            <person name="Hibbett D.S."/>
        </authorList>
    </citation>
    <scope>NUCLEOTIDE SEQUENCE [LARGE SCALE GENOMIC DNA]</scope>
    <source>
        <strain evidence="2 3">CBS 109695</strain>
    </source>
</reference>
<dbReference type="Proteomes" id="UP000076532">
    <property type="component" value="Unassembled WGS sequence"/>
</dbReference>
<keyword evidence="3" id="KW-1185">Reference proteome</keyword>
<accession>A0A165ZGE3</accession>
<feature type="compositionally biased region" description="Acidic residues" evidence="1">
    <location>
        <begin position="249"/>
        <end position="264"/>
    </location>
</feature>
<organism evidence="2 3">
    <name type="scientific">Athelia psychrophila</name>
    <dbReference type="NCBI Taxonomy" id="1759441"/>
    <lineage>
        <taxon>Eukaryota</taxon>
        <taxon>Fungi</taxon>
        <taxon>Dikarya</taxon>
        <taxon>Basidiomycota</taxon>
        <taxon>Agaricomycotina</taxon>
        <taxon>Agaricomycetes</taxon>
        <taxon>Agaricomycetidae</taxon>
        <taxon>Atheliales</taxon>
        <taxon>Atheliaceae</taxon>
        <taxon>Athelia</taxon>
    </lineage>
</organism>
<evidence type="ECO:0000256" key="1">
    <source>
        <dbReference type="SAM" id="MobiDB-lite"/>
    </source>
</evidence>
<sequence length="405" mass="45039">MFPTSSAVGPSTPFASSATFTPTDDGILARALYDCQASGISYKQAIEGLHSVKGHSGHEWKDYFLDHRPRINKLINRIAYPAGTSTPEVFPFQIQPSRSMQRLHVHSTAPPAPSSGRSTINSLTAFPAPPSASLRLAVPETPSREPSPPTEVVTTSLRGNSFTPADTQFMINYISWEMSHDSSLTKSKLCDMLEVKAPHHPASSWRQHMRGSDSIIEKIMHAVDEDSSSSASRTSSEYDQDFSNKSFQDQDDSEEDLESEDSAEDEHNMGSQRVYTAADRRLLAKYIASVENWEGKNDVERFTAFYERYPHKALSSWSRFYIRHSTDMDTLVRKYKQRLRKAMNVPAAIPPIPQSEIAGSDTLPPALKRKNRYGGGEGIHSAKRSRATDSEENLPLSRGSVLISD</sequence>
<dbReference type="OrthoDB" id="3194584at2759"/>
<evidence type="ECO:0000313" key="3">
    <source>
        <dbReference type="Proteomes" id="UP000076532"/>
    </source>
</evidence>
<feature type="region of interest" description="Disordered" evidence="1">
    <location>
        <begin position="223"/>
        <end position="273"/>
    </location>
</feature>
<dbReference type="AlphaFoldDB" id="A0A165ZGE3"/>